<feature type="non-terminal residue" evidence="3">
    <location>
        <position position="89"/>
    </location>
</feature>
<evidence type="ECO:0000313" key="4">
    <source>
        <dbReference type="Proteomes" id="UP000249739"/>
    </source>
</evidence>
<dbReference type="Proteomes" id="UP000249739">
    <property type="component" value="Unassembled WGS sequence"/>
</dbReference>
<keyword evidence="2" id="KW-0812">Transmembrane</keyword>
<accession>A0A2W5FG90</accession>
<sequence length="89" mass="9525">MIGTDKYTSLDEDEIDIIDDLATDDPIEETDFDDSEDGIFSTPSPDRKKSGVLAGGVIILCLLSGAAFYFYNKGNTSYPQPSPLIAASG</sequence>
<evidence type="ECO:0000256" key="2">
    <source>
        <dbReference type="SAM" id="Phobius"/>
    </source>
</evidence>
<evidence type="ECO:0000256" key="1">
    <source>
        <dbReference type="SAM" id="MobiDB-lite"/>
    </source>
</evidence>
<organism evidence="3 4">
    <name type="scientific">Micavibrio aeruginosavorus</name>
    <dbReference type="NCBI Taxonomy" id="349221"/>
    <lineage>
        <taxon>Bacteria</taxon>
        <taxon>Pseudomonadati</taxon>
        <taxon>Bdellovibrionota</taxon>
        <taxon>Bdellovibrionia</taxon>
        <taxon>Bdellovibrionales</taxon>
        <taxon>Pseudobdellovibrionaceae</taxon>
        <taxon>Micavibrio</taxon>
    </lineage>
</organism>
<evidence type="ECO:0000313" key="3">
    <source>
        <dbReference type="EMBL" id="PZP53334.1"/>
    </source>
</evidence>
<comment type="caution">
    <text evidence="3">The sequence shown here is derived from an EMBL/GenBank/DDBJ whole genome shotgun (WGS) entry which is preliminary data.</text>
</comment>
<keyword evidence="2" id="KW-0472">Membrane</keyword>
<gene>
    <name evidence="3" type="ORF">DI586_11175</name>
</gene>
<feature type="region of interest" description="Disordered" evidence="1">
    <location>
        <begin position="29"/>
        <end position="49"/>
    </location>
</feature>
<protein>
    <submittedName>
        <fullName evidence="3">Uncharacterized protein</fullName>
    </submittedName>
</protein>
<reference evidence="3 4" key="1">
    <citation type="submission" date="2017-08" db="EMBL/GenBank/DDBJ databases">
        <title>Infants hospitalized years apart are colonized by the same room-sourced microbial strains.</title>
        <authorList>
            <person name="Brooks B."/>
            <person name="Olm M.R."/>
            <person name="Firek B.A."/>
            <person name="Baker R."/>
            <person name="Thomas B.C."/>
            <person name="Morowitz M.J."/>
            <person name="Banfield J.F."/>
        </authorList>
    </citation>
    <scope>NUCLEOTIDE SEQUENCE [LARGE SCALE GENOMIC DNA]</scope>
    <source>
        <strain evidence="3">S2_006_000_R2_64</strain>
    </source>
</reference>
<dbReference type="AlphaFoldDB" id="A0A2W5FG90"/>
<proteinExistence type="predicted"/>
<keyword evidence="2" id="KW-1133">Transmembrane helix</keyword>
<feature type="transmembrane region" description="Helical" evidence="2">
    <location>
        <begin position="51"/>
        <end position="71"/>
    </location>
</feature>
<dbReference type="EMBL" id="QFOT01000185">
    <property type="protein sequence ID" value="PZP53334.1"/>
    <property type="molecule type" value="Genomic_DNA"/>
</dbReference>
<name>A0A2W5FG90_9BACT</name>